<feature type="non-terminal residue" evidence="2">
    <location>
        <position position="236"/>
    </location>
</feature>
<reference evidence="2" key="1">
    <citation type="submission" date="2023-10" db="EMBL/GenBank/DDBJ databases">
        <authorList>
            <person name="Chen Y."/>
            <person name="Shah S."/>
            <person name="Dougan E. K."/>
            <person name="Thang M."/>
            <person name="Chan C."/>
        </authorList>
    </citation>
    <scope>NUCLEOTIDE SEQUENCE [LARGE SCALE GENOMIC DNA]</scope>
</reference>
<feature type="compositionally biased region" description="Basic and acidic residues" evidence="1">
    <location>
        <begin position="59"/>
        <end position="77"/>
    </location>
</feature>
<gene>
    <name evidence="2" type="ORF">PCOR1329_LOCUS70322</name>
</gene>
<feature type="compositionally biased region" description="Low complexity" evidence="1">
    <location>
        <begin position="183"/>
        <end position="210"/>
    </location>
</feature>
<dbReference type="EMBL" id="CAUYUJ010019281">
    <property type="protein sequence ID" value="CAK0889969.1"/>
    <property type="molecule type" value="Genomic_DNA"/>
</dbReference>
<organism evidence="2 3">
    <name type="scientific">Prorocentrum cordatum</name>
    <dbReference type="NCBI Taxonomy" id="2364126"/>
    <lineage>
        <taxon>Eukaryota</taxon>
        <taxon>Sar</taxon>
        <taxon>Alveolata</taxon>
        <taxon>Dinophyceae</taxon>
        <taxon>Prorocentrales</taxon>
        <taxon>Prorocentraceae</taxon>
        <taxon>Prorocentrum</taxon>
    </lineage>
</organism>
<feature type="region of interest" description="Disordered" evidence="1">
    <location>
        <begin position="183"/>
        <end position="236"/>
    </location>
</feature>
<name>A0ABN9WT50_9DINO</name>
<feature type="compositionally biased region" description="Basic and acidic residues" evidence="1">
    <location>
        <begin position="225"/>
        <end position="236"/>
    </location>
</feature>
<dbReference type="Proteomes" id="UP001189429">
    <property type="component" value="Unassembled WGS sequence"/>
</dbReference>
<feature type="compositionally biased region" description="Basic residues" evidence="1">
    <location>
        <begin position="151"/>
        <end position="160"/>
    </location>
</feature>
<evidence type="ECO:0000313" key="2">
    <source>
        <dbReference type="EMBL" id="CAK0889969.1"/>
    </source>
</evidence>
<feature type="region of interest" description="Disordered" evidence="1">
    <location>
        <begin position="132"/>
        <end position="162"/>
    </location>
</feature>
<feature type="region of interest" description="Disordered" evidence="1">
    <location>
        <begin position="44"/>
        <end position="119"/>
    </location>
</feature>
<sequence length="236" mass="24622">MRTAFPSGETGGVTACLGHPRPACGPGLCKGRCTCGGLTWRGRGGGRENRKAGTTAGQEGRKGQHSWRPDLSSEARPGRQPAARPFRRSAPGCQARRRGECQRRRRLEHRAAGRGARGVALHGGVREAALVGQRGGLVHRRPHLTASPTKRNARSARSRVPRPPLRAAALVVSPSTVVSVRRRSSASVVDSSTAAPAALSPASSRANAASTKRFMAAVGGSNGGRGRERKAAGKNG</sequence>
<evidence type="ECO:0000256" key="1">
    <source>
        <dbReference type="SAM" id="MobiDB-lite"/>
    </source>
</evidence>
<evidence type="ECO:0000313" key="3">
    <source>
        <dbReference type="Proteomes" id="UP001189429"/>
    </source>
</evidence>
<keyword evidence="3" id="KW-1185">Reference proteome</keyword>
<protein>
    <submittedName>
        <fullName evidence="2">Uncharacterized protein</fullName>
    </submittedName>
</protein>
<accession>A0ABN9WT50</accession>
<comment type="caution">
    <text evidence="2">The sequence shown here is derived from an EMBL/GenBank/DDBJ whole genome shotgun (WGS) entry which is preliminary data.</text>
</comment>
<proteinExistence type="predicted"/>